<organism evidence="2 3">
    <name type="scientific">Candidatus Woesebacteria bacterium GW2011_GWA1_37_7</name>
    <dbReference type="NCBI Taxonomy" id="1618545"/>
    <lineage>
        <taxon>Bacteria</taxon>
        <taxon>Candidatus Woeseibacteriota</taxon>
    </lineage>
</organism>
<keyword evidence="1" id="KW-0812">Transmembrane</keyword>
<protein>
    <submittedName>
        <fullName evidence="2">Uncharacterized protein</fullName>
    </submittedName>
</protein>
<evidence type="ECO:0000313" key="3">
    <source>
        <dbReference type="Proteomes" id="UP000034591"/>
    </source>
</evidence>
<reference evidence="2 3" key="1">
    <citation type="journal article" date="2015" name="Nature">
        <title>rRNA introns, odd ribosomes, and small enigmatic genomes across a large radiation of phyla.</title>
        <authorList>
            <person name="Brown C.T."/>
            <person name="Hug L.A."/>
            <person name="Thomas B.C."/>
            <person name="Sharon I."/>
            <person name="Castelle C.J."/>
            <person name="Singh A."/>
            <person name="Wilkins M.J."/>
            <person name="Williams K.H."/>
            <person name="Banfield J.F."/>
        </authorList>
    </citation>
    <scope>NUCLEOTIDE SEQUENCE [LARGE SCALE GENOMIC DNA]</scope>
</reference>
<dbReference type="EMBL" id="LBTI01000016">
    <property type="protein sequence ID" value="KKQ37544.1"/>
    <property type="molecule type" value="Genomic_DNA"/>
</dbReference>
<dbReference type="Proteomes" id="UP000034591">
    <property type="component" value="Unassembled WGS sequence"/>
</dbReference>
<name>A0A0G0JLC5_9BACT</name>
<feature type="transmembrane region" description="Helical" evidence="1">
    <location>
        <begin position="26"/>
        <end position="48"/>
    </location>
</feature>
<feature type="transmembrane region" description="Helical" evidence="1">
    <location>
        <begin position="60"/>
        <end position="80"/>
    </location>
</feature>
<keyword evidence="1" id="KW-0472">Membrane</keyword>
<keyword evidence="1" id="KW-1133">Transmembrane helix</keyword>
<sequence length="156" mass="18271">MNEVLRVINKSFGTYNVKGLYIEPTYWQAAAIVILLFLLVFTMARLRFLYLHWHLDKNTISLFFFWGFFLALILEGFLIVSGRTFLTEILGWKNPPKPIARTLELGREKLVNVLGVDEEIPNANANEKRTYESVIGEYENLQDKEKEMVKKYFCEP</sequence>
<dbReference type="STRING" id="1618545.US53_C0016G0012"/>
<evidence type="ECO:0000256" key="1">
    <source>
        <dbReference type="SAM" id="Phobius"/>
    </source>
</evidence>
<accession>A0A0G0JLC5</accession>
<evidence type="ECO:0000313" key="2">
    <source>
        <dbReference type="EMBL" id="KKQ37544.1"/>
    </source>
</evidence>
<comment type="caution">
    <text evidence="2">The sequence shown here is derived from an EMBL/GenBank/DDBJ whole genome shotgun (WGS) entry which is preliminary data.</text>
</comment>
<gene>
    <name evidence="2" type="ORF">US53_C0016G0012</name>
</gene>
<proteinExistence type="predicted"/>
<dbReference type="AlphaFoldDB" id="A0A0G0JLC5"/>